<protein>
    <submittedName>
        <fullName evidence="1">Uncharacterized protein</fullName>
    </submittedName>
</protein>
<keyword evidence="2" id="KW-1185">Reference proteome</keyword>
<reference evidence="1 2" key="1">
    <citation type="journal article" date="2022" name="Plant J.">
        <title>Chromosome-level genome of Camellia lanceoleosa provides a valuable resource for understanding genome evolution and self-incompatibility.</title>
        <authorList>
            <person name="Gong W."/>
            <person name="Xiao S."/>
            <person name="Wang L."/>
            <person name="Liao Z."/>
            <person name="Chang Y."/>
            <person name="Mo W."/>
            <person name="Hu G."/>
            <person name="Li W."/>
            <person name="Zhao G."/>
            <person name="Zhu H."/>
            <person name="Hu X."/>
            <person name="Ji K."/>
            <person name="Xiang X."/>
            <person name="Song Q."/>
            <person name="Yuan D."/>
            <person name="Jin S."/>
            <person name="Zhang L."/>
        </authorList>
    </citation>
    <scope>NUCLEOTIDE SEQUENCE [LARGE SCALE GENOMIC DNA]</scope>
    <source>
        <strain evidence="1">SQ_2022a</strain>
    </source>
</reference>
<dbReference type="Proteomes" id="UP001060215">
    <property type="component" value="Chromosome 6"/>
</dbReference>
<evidence type="ECO:0000313" key="1">
    <source>
        <dbReference type="EMBL" id="KAI8024244.1"/>
    </source>
</evidence>
<accession>A0ACC0IG59</accession>
<evidence type="ECO:0000313" key="2">
    <source>
        <dbReference type="Proteomes" id="UP001060215"/>
    </source>
</evidence>
<dbReference type="EMBL" id="CM045763">
    <property type="protein sequence ID" value="KAI8024244.1"/>
    <property type="molecule type" value="Genomic_DNA"/>
</dbReference>
<sequence length="281" mass="32019">MAEAKSAIRTPVFNKVDQLRPGTDGVCMESLCSVEASLVVANGVDTLQGFQGGAQEDTCGNRSGWYGNHQVHVIEDKGLSNAVLESHTSIPNIVTETQEIAQQRSQPLETEYRNKILDDLFETCQDSKQQINFRFEDFIRWHSPTDSENDDFEEGGEVSTNDAMESLKNNWPPRGRLSERMSEHGNLWQKIWNDAPALTSRSHFWILIEKEKRYLHRWELDAALDVITMCSCHLPKADLVKNEVPGGILVVQMRQDLLRYKHILSADDHYCSWQEVTIDSL</sequence>
<name>A0ACC0IG59_9ERIC</name>
<organism evidence="1 2">
    <name type="scientific">Camellia lanceoleosa</name>
    <dbReference type="NCBI Taxonomy" id="1840588"/>
    <lineage>
        <taxon>Eukaryota</taxon>
        <taxon>Viridiplantae</taxon>
        <taxon>Streptophyta</taxon>
        <taxon>Embryophyta</taxon>
        <taxon>Tracheophyta</taxon>
        <taxon>Spermatophyta</taxon>
        <taxon>Magnoliopsida</taxon>
        <taxon>eudicotyledons</taxon>
        <taxon>Gunneridae</taxon>
        <taxon>Pentapetalae</taxon>
        <taxon>asterids</taxon>
        <taxon>Ericales</taxon>
        <taxon>Theaceae</taxon>
        <taxon>Camellia</taxon>
    </lineage>
</organism>
<comment type="caution">
    <text evidence="1">The sequence shown here is derived from an EMBL/GenBank/DDBJ whole genome shotgun (WGS) entry which is preliminary data.</text>
</comment>
<gene>
    <name evidence="1" type="ORF">LOK49_LG03G02753</name>
</gene>
<proteinExistence type="predicted"/>